<dbReference type="InterPro" id="IPR036397">
    <property type="entry name" value="RNaseH_sf"/>
</dbReference>
<dbReference type="AlphaFoldDB" id="A0A2R6XYG0"/>
<evidence type="ECO:0000313" key="4">
    <source>
        <dbReference type="Proteomes" id="UP000244338"/>
    </source>
</evidence>
<dbReference type="PANTHER" id="PTHR35004">
    <property type="entry name" value="TRANSPOSASE RV3428C-RELATED"/>
    <property type="match status" value="1"/>
</dbReference>
<comment type="caution">
    <text evidence="3">The sequence shown here is derived from an EMBL/GenBank/DDBJ whole genome shotgun (WGS) entry which is preliminary data.</text>
</comment>
<gene>
    <name evidence="3" type="ORF">BSOLF_2095</name>
</gene>
<feature type="compositionally biased region" description="Basic residues" evidence="1">
    <location>
        <begin position="67"/>
        <end position="83"/>
    </location>
</feature>
<accession>A0A2R6XYG0</accession>
<dbReference type="PROSITE" id="PS50994">
    <property type="entry name" value="INTEGRASE"/>
    <property type="match status" value="1"/>
</dbReference>
<dbReference type="PANTHER" id="PTHR35004:SF7">
    <property type="entry name" value="INTEGRASE PROTEIN"/>
    <property type="match status" value="1"/>
</dbReference>
<dbReference type="NCBIfam" id="NF033594">
    <property type="entry name" value="transpos_ISNCY_2"/>
    <property type="match status" value="1"/>
</dbReference>
<sequence length="375" mass="43112">MIHKNRGRKPAHALSKDTLQSIQQLMTSEPYRHCNDHHLAELLAEHEGISVSPSTIRRIRCQFNFPPKRKRRPPKAHRPRTRKPQAGMLVQIDASFHRWLEDTEPFALLAAIDDATGEIVSATFRPREDTEGYFLLLKQLIEQKGIPMSLYSDRHTIFRSPKEDALSVEEELAGETSPLSQFGAALQELGITHIKALTPQAKGRIERLFGTLQDRWVVELRLHSIHSIEEANRILPHLIEKHNRLFAVQPADPEHAYVPLSEGQDINMILCYREKRTIGPGETISYGGKTYKIAAKNDKLTIPVKTRVEIRETLNGERFIWYKGKKYPLEEVEKPNRQNPPQKEKASHARSPHKPAANHPWREYNKPSKRVPQRA</sequence>
<evidence type="ECO:0000256" key="1">
    <source>
        <dbReference type="SAM" id="MobiDB-lite"/>
    </source>
</evidence>
<dbReference type="Gene3D" id="1.10.10.60">
    <property type="entry name" value="Homeodomain-like"/>
    <property type="match status" value="1"/>
</dbReference>
<feature type="region of interest" description="Disordered" evidence="1">
    <location>
        <begin position="330"/>
        <end position="375"/>
    </location>
</feature>
<dbReference type="Proteomes" id="UP000244338">
    <property type="component" value="Unassembled WGS sequence"/>
</dbReference>
<feature type="region of interest" description="Disordered" evidence="1">
    <location>
        <begin position="66"/>
        <end position="85"/>
    </location>
</feature>
<dbReference type="EMBL" id="PEBX01000113">
    <property type="protein sequence ID" value="PTQ55453.1"/>
    <property type="molecule type" value="Genomic_DNA"/>
</dbReference>
<reference evidence="4" key="1">
    <citation type="journal article" date="2018" name="Sci. Rep.">
        <title>Lignite coal burning seam in the remote Altai Mountains harbors a hydrogen-driven thermophilic microbial community.</title>
        <authorList>
            <person name="Kadnikov V.V."/>
            <person name="Mardanov A.V."/>
            <person name="Ivasenko D.A."/>
            <person name="Antsiferov D.V."/>
            <person name="Beletsky A.V."/>
            <person name="Karnachuk O.V."/>
            <person name="Ravin N.V."/>
        </authorList>
    </citation>
    <scope>NUCLEOTIDE SEQUENCE [LARGE SCALE GENOMIC DNA]</scope>
</reference>
<name>A0A2R6XYG0_9BACL</name>
<feature type="domain" description="Integrase catalytic" evidence="2">
    <location>
        <begin position="80"/>
        <end position="267"/>
    </location>
</feature>
<dbReference type="InterPro" id="IPR047797">
    <property type="entry name" value="ISNCY_transpos"/>
</dbReference>
<dbReference type="Gene3D" id="3.30.420.10">
    <property type="entry name" value="Ribonuclease H-like superfamily/Ribonuclease H"/>
    <property type="match status" value="1"/>
</dbReference>
<dbReference type="InterPro" id="IPR001584">
    <property type="entry name" value="Integrase_cat-core"/>
</dbReference>
<organism evidence="3 4">
    <name type="scientific">Candidatus Carbonibacillus altaicus</name>
    <dbReference type="NCBI Taxonomy" id="2163959"/>
    <lineage>
        <taxon>Bacteria</taxon>
        <taxon>Bacillati</taxon>
        <taxon>Bacillota</taxon>
        <taxon>Bacilli</taxon>
        <taxon>Bacillales</taxon>
        <taxon>Candidatus Carbonibacillus</taxon>
    </lineage>
</organism>
<dbReference type="SUPFAM" id="SSF53098">
    <property type="entry name" value="Ribonuclease H-like"/>
    <property type="match status" value="1"/>
</dbReference>
<dbReference type="GO" id="GO:0015074">
    <property type="term" value="P:DNA integration"/>
    <property type="evidence" value="ECO:0007669"/>
    <property type="project" value="InterPro"/>
</dbReference>
<protein>
    <submittedName>
        <fullName evidence="3">Putative transposase y4bF</fullName>
    </submittedName>
</protein>
<evidence type="ECO:0000313" key="3">
    <source>
        <dbReference type="EMBL" id="PTQ55453.1"/>
    </source>
</evidence>
<dbReference type="InterPro" id="IPR012337">
    <property type="entry name" value="RNaseH-like_sf"/>
</dbReference>
<feature type="compositionally biased region" description="Basic and acidic residues" evidence="1">
    <location>
        <begin position="330"/>
        <end position="347"/>
    </location>
</feature>
<proteinExistence type="predicted"/>
<evidence type="ECO:0000259" key="2">
    <source>
        <dbReference type="PROSITE" id="PS50994"/>
    </source>
</evidence>
<dbReference type="GO" id="GO:0003676">
    <property type="term" value="F:nucleic acid binding"/>
    <property type="evidence" value="ECO:0007669"/>
    <property type="project" value="InterPro"/>
</dbReference>